<reference evidence="8 9" key="1">
    <citation type="submission" date="2016-11" db="EMBL/GenBank/DDBJ databases">
        <title>Trade-off between light-utilization and light-protection in marine flavobacteria.</title>
        <authorList>
            <person name="Kumagai Y."/>
        </authorList>
    </citation>
    <scope>NUCLEOTIDE SEQUENCE [LARGE SCALE GENOMIC DNA]</scope>
    <source>
        <strain evidence="8 9">JCM 13191</strain>
    </source>
</reference>
<dbReference type="PANTHER" id="PTHR43673:SF2">
    <property type="entry name" value="NITROREDUCTASE"/>
    <property type="match status" value="1"/>
</dbReference>
<sequence>MENKILEDLKWRYATKKFDPDKRLDQQHIDLLSECFNLTATSYGLQPCKMMVVRDRDVQNSMVAASYGQRQVADCSAVLVICVQEVDAAYIQNYFKLVKQVRNTQNEILKPFEEFLVDSFSNKTVLEIENWARNQAYLILGNLLAVCAAERIDSCPMEGFEPEKIDQLLNLAGQGLKSVLLLPVGYRAEDDFMSTQKKVRKHISESVLNY</sequence>
<comment type="similarity">
    <text evidence="2">Belongs to the nitroreductase family.</text>
</comment>
<gene>
    <name evidence="8" type="ORF">BST97_06120</name>
</gene>
<dbReference type="STRING" id="331648.BST97_06120"/>
<evidence type="ECO:0000256" key="4">
    <source>
        <dbReference type="ARBA" id="ARBA00022643"/>
    </source>
</evidence>
<keyword evidence="3" id="KW-0285">Flavoprotein</keyword>
<feature type="domain" description="Nitroreductase" evidence="7">
    <location>
        <begin position="9"/>
        <end position="186"/>
    </location>
</feature>
<dbReference type="GO" id="GO:0016491">
    <property type="term" value="F:oxidoreductase activity"/>
    <property type="evidence" value="ECO:0007669"/>
    <property type="project" value="UniProtKB-KW"/>
</dbReference>
<dbReference type="OrthoDB" id="9809288at2"/>
<dbReference type="InterPro" id="IPR033878">
    <property type="entry name" value="NfsB-like"/>
</dbReference>
<evidence type="ECO:0000313" key="9">
    <source>
        <dbReference type="Proteomes" id="UP000193431"/>
    </source>
</evidence>
<dbReference type="InterPro" id="IPR000415">
    <property type="entry name" value="Nitroreductase-like"/>
</dbReference>
<dbReference type="InterPro" id="IPR029479">
    <property type="entry name" value="Nitroreductase"/>
</dbReference>
<dbReference type="AlphaFoldDB" id="A0A1W6MJ40"/>
<keyword evidence="4" id="KW-0288">FMN</keyword>
<name>A0A1W6MJ40_9FLAO</name>
<dbReference type="PANTHER" id="PTHR43673">
    <property type="entry name" value="NAD(P)H NITROREDUCTASE YDGI-RELATED"/>
    <property type="match status" value="1"/>
</dbReference>
<evidence type="ECO:0000313" key="8">
    <source>
        <dbReference type="EMBL" id="ARN77602.1"/>
    </source>
</evidence>
<proteinExistence type="inferred from homology"/>
<evidence type="ECO:0000256" key="2">
    <source>
        <dbReference type="ARBA" id="ARBA00007118"/>
    </source>
</evidence>
<keyword evidence="9" id="KW-1185">Reference proteome</keyword>
<evidence type="ECO:0000256" key="6">
    <source>
        <dbReference type="ARBA" id="ARBA00023002"/>
    </source>
</evidence>
<accession>A0A1W6MJ40</accession>
<dbReference type="SUPFAM" id="SSF55469">
    <property type="entry name" value="FMN-dependent nitroreductase-like"/>
    <property type="match status" value="1"/>
</dbReference>
<evidence type="ECO:0000256" key="5">
    <source>
        <dbReference type="ARBA" id="ARBA00022857"/>
    </source>
</evidence>
<keyword evidence="6" id="KW-0560">Oxidoreductase</keyword>
<dbReference type="Gene3D" id="3.40.109.10">
    <property type="entry name" value="NADH Oxidase"/>
    <property type="match status" value="1"/>
</dbReference>
<evidence type="ECO:0000256" key="3">
    <source>
        <dbReference type="ARBA" id="ARBA00022630"/>
    </source>
</evidence>
<protein>
    <submittedName>
        <fullName evidence="8">NAD(P)H-dependent oxidoreductase</fullName>
    </submittedName>
</protein>
<comment type="cofactor">
    <cofactor evidence="1">
        <name>FMN</name>
        <dbReference type="ChEBI" id="CHEBI:58210"/>
    </cofactor>
</comment>
<dbReference type="CDD" id="cd02149">
    <property type="entry name" value="NfsB-like"/>
    <property type="match status" value="1"/>
</dbReference>
<dbReference type="Proteomes" id="UP000193431">
    <property type="component" value="Chromosome"/>
</dbReference>
<evidence type="ECO:0000256" key="1">
    <source>
        <dbReference type="ARBA" id="ARBA00001917"/>
    </source>
</evidence>
<evidence type="ECO:0000259" key="7">
    <source>
        <dbReference type="Pfam" id="PF00881"/>
    </source>
</evidence>
<keyword evidence="5" id="KW-0521">NADP</keyword>
<dbReference type="EMBL" id="CP019344">
    <property type="protein sequence ID" value="ARN77602.1"/>
    <property type="molecule type" value="Genomic_DNA"/>
</dbReference>
<organism evidence="8 9">
    <name type="scientific">Nonlabens spongiae</name>
    <dbReference type="NCBI Taxonomy" id="331648"/>
    <lineage>
        <taxon>Bacteria</taxon>
        <taxon>Pseudomonadati</taxon>
        <taxon>Bacteroidota</taxon>
        <taxon>Flavobacteriia</taxon>
        <taxon>Flavobacteriales</taxon>
        <taxon>Flavobacteriaceae</taxon>
        <taxon>Nonlabens</taxon>
    </lineage>
</organism>
<dbReference type="Pfam" id="PF00881">
    <property type="entry name" value="Nitroreductase"/>
    <property type="match status" value="1"/>
</dbReference>
<dbReference type="RefSeq" id="WP_085766402.1">
    <property type="nucleotide sequence ID" value="NZ_CP019344.1"/>
</dbReference>